<dbReference type="EMBL" id="VJMF01000047">
    <property type="protein sequence ID" value="TRL32233.1"/>
    <property type="molecule type" value="Genomic_DNA"/>
</dbReference>
<dbReference type="Pfam" id="PF03929">
    <property type="entry name" value="PepSY_TM"/>
    <property type="match status" value="1"/>
</dbReference>
<dbReference type="Proteomes" id="UP000316781">
    <property type="component" value="Unassembled WGS sequence"/>
</dbReference>
<feature type="transmembrane region" description="Helical" evidence="1">
    <location>
        <begin position="224"/>
        <end position="243"/>
    </location>
</feature>
<keyword evidence="1" id="KW-0812">Transmembrane</keyword>
<feature type="transmembrane region" description="Helical" evidence="1">
    <location>
        <begin position="173"/>
        <end position="196"/>
    </location>
</feature>
<keyword evidence="1" id="KW-0472">Membrane</keyword>
<dbReference type="RefSeq" id="WP_142863326.1">
    <property type="nucleotide sequence ID" value="NZ_VJMF01000047.1"/>
</dbReference>
<comment type="caution">
    <text evidence="2">The sequence shown here is derived from an EMBL/GenBank/DDBJ whole genome shotgun (WGS) entry which is preliminary data.</text>
</comment>
<feature type="transmembrane region" description="Helical" evidence="1">
    <location>
        <begin position="365"/>
        <end position="386"/>
    </location>
</feature>
<keyword evidence="1" id="KW-1133">Transmembrane helix</keyword>
<dbReference type="InterPro" id="IPR005625">
    <property type="entry name" value="PepSY-ass_TM"/>
</dbReference>
<name>A0A549SRI3_METSR</name>
<dbReference type="AlphaFoldDB" id="A0A549SRI3"/>
<proteinExistence type="predicted"/>
<feature type="transmembrane region" description="Helical" evidence="1">
    <location>
        <begin position="31"/>
        <end position="54"/>
    </location>
</feature>
<sequence length="401" mass="44764">MTEVELPRPSFFARRPVALCGSRKVWLTIHLWIGLAVGLFLSLIGVTGSALVFFHEIDGWLTPALSIADAPPQGRAGWRTLEDITAAAKKAVPGEPTGFFVYYPNHPRKAFWFFFPLRAMEGAPPDVVNVFVDPNTATVTGARLHYSGHNPFENSLTGFLFKLHYALLMRDHGMAIVGVLAIIALISTVTGIVLWWPRNGKWQNAFTLKWPARVERLNYDIHRLVGMFFLPVALAVIVSGVSFNLPEQFNAIVEAFSPITKIERLRSAHGTEGPTTLDEAFAAAASRFPDGRTESFSLLRPDGPYVFKQMFPIGWGLEGRRTIYIDRYGGDVLLVNDPLAGDGDGFMAWQWPLHSGYVMGWPGRIAVFLFGLSWPLVFFTGVVRWLQKRRAHRLVERKAAA</sequence>
<reference evidence="2 3" key="1">
    <citation type="submission" date="2019-07" db="EMBL/GenBank/DDBJ databases">
        <title>Ln-dependent methylotrophs.</title>
        <authorList>
            <person name="Tani A."/>
        </authorList>
    </citation>
    <scope>NUCLEOTIDE SEQUENCE [LARGE SCALE GENOMIC DNA]</scope>
    <source>
        <strain evidence="2 3">SM89A</strain>
    </source>
</reference>
<dbReference type="PANTHER" id="PTHR34219">
    <property type="entry name" value="IRON-REGULATED INNER MEMBRANE PROTEIN-RELATED"/>
    <property type="match status" value="1"/>
</dbReference>
<organism evidence="2 3">
    <name type="scientific">Methylosinus sporium</name>
    <dbReference type="NCBI Taxonomy" id="428"/>
    <lineage>
        <taxon>Bacteria</taxon>
        <taxon>Pseudomonadati</taxon>
        <taxon>Pseudomonadota</taxon>
        <taxon>Alphaproteobacteria</taxon>
        <taxon>Hyphomicrobiales</taxon>
        <taxon>Methylocystaceae</taxon>
        <taxon>Methylosinus</taxon>
    </lineage>
</organism>
<accession>A0A549SRI3</accession>
<evidence type="ECO:0000313" key="3">
    <source>
        <dbReference type="Proteomes" id="UP000316781"/>
    </source>
</evidence>
<evidence type="ECO:0000256" key="1">
    <source>
        <dbReference type="SAM" id="Phobius"/>
    </source>
</evidence>
<protein>
    <submittedName>
        <fullName evidence="2">PepSY domain-containing protein</fullName>
    </submittedName>
</protein>
<evidence type="ECO:0000313" key="2">
    <source>
        <dbReference type="EMBL" id="TRL32233.1"/>
    </source>
</evidence>
<gene>
    <name evidence="2" type="ORF">FM996_12755</name>
</gene>